<proteinExistence type="predicted"/>
<feature type="compositionally biased region" description="Polar residues" evidence="1">
    <location>
        <begin position="171"/>
        <end position="184"/>
    </location>
</feature>
<feature type="compositionally biased region" description="Polar residues" evidence="1">
    <location>
        <begin position="94"/>
        <end position="103"/>
    </location>
</feature>
<dbReference type="PANTHER" id="PTHR16155:SF19">
    <property type="entry name" value="DED DOMAIN-CONTAINING PROTEIN"/>
    <property type="match status" value="1"/>
</dbReference>
<comment type="caution">
    <text evidence="2">The sequence shown here is derived from an EMBL/GenBank/DDBJ whole genome shotgun (WGS) entry which is preliminary data.</text>
</comment>
<feature type="compositionally biased region" description="Basic and acidic residues" evidence="1">
    <location>
        <begin position="46"/>
        <end position="56"/>
    </location>
</feature>
<feature type="compositionally biased region" description="Basic residues" evidence="1">
    <location>
        <begin position="122"/>
        <end position="134"/>
    </location>
</feature>
<dbReference type="EMBL" id="CALNXK010000035">
    <property type="protein sequence ID" value="CAH3120824.1"/>
    <property type="molecule type" value="Genomic_DNA"/>
</dbReference>
<evidence type="ECO:0000256" key="1">
    <source>
        <dbReference type="SAM" id="MobiDB-lite"/>
    </source>
</evidence>
<gene>
    <name evidence="2" type="ORF">PLOB_00028303</name>
</gene>
<protein>
    <recommendedName>
        <fullName evidence="4">Sterile alpha motif domain-containing protein 9-like</fullName>
    </recommendedName>
</protein>
<evidence type="ECO:0000313" key="3">
    <source>
        <dbReference type="Proteomes" id="UP001159405"/>
    </source>
</evidence>
<dbReference type="Proteomes" id="UP001159405">
    <property type="component" value="Unassembled WGS sequence"/>
</dbReference>
<feature type="compositionally biased region" description="Basic residues" evidence="1">
    <location>
        <begin position="62"/>
        <end position="74"/>
    </location>
</feature>
<reference evidence="2 3" key="1">
    <citation type="submission" date="2022-05" db="EMBL/GenBank/DDBJ databases">
        <authorList>
            <consortium name="Genoscope - CEA"/>
            <person name="William W."/>
        </authorList>
    </citation>
    <scope>NUCLEOTIDE SEQUENCE [LARGE SCALE GENOMIC DNA]</scope>
</reference>
<evidence type="ECO:0008006" key="4">
    <source>
        <dbReference type="Google" id="ProtNLM"/>
    </source>
</evidence>
<sequence length="1559" mass="176284">METQNTEIRLENDNGVIASVTQVPGSRSDDQGRGSACEKTARAMSAKKEDKEEKLLECSPTNKKKKKKSRKKQKSAGSGGNATSVAPDEEANPNDPSLSSIGKLTSEKGGENNEETLESKSPSKKKKKKKRKKTQSMSSASPEPPCSGDDDYGLTGCAELQTDDKHVSEAEMSTHTVADVTSQPEVKKGRDKGNSDLSNKSHDTDEVPSAEKEGSDVMDSAKETYKESKNGSNPSLAENTKTRKEDLCMSGEHENESVEVASFDRNPDTPVAVAFTTQPKVEDLESDAEDKSSSTLGCEGRNILCIFKLIYGVGLQALRKLFLEMNPSWTNQPLDAAAFDRGKMKLNKEEQNVFNSGNVDKWDFSLITTALLFSKTCALEMSKKPGYDFALQELKKIRNKLLGHPSTDGMIDDDFNTFWPQLSAHFVTLGADPAEIADIKLQSDADLRAGGYYKSLFLEEKTKFFYLDKRLDSIERKVDAVYDALSSCKTPVSPKELSGPDWDAWSRFCDAVGDFDTRKNQYILVTDSLSQENLVCFSVLRSVPWKMVLDFDPMFEEKGFYREFTSHEGQGNLVSMVTPAEMKPKSMVNLAREIDCSKIQWLFVNGRSSDTGGKQHEFPEWEATSVKEISRFFGCCCDPDKFDKQKPVVCLILPFNQRSVPFLERTLGRLFENFVDQFTLEVVSFFPKQQLSVFGQVKIRLIDLSPDLVHLGLKQMLCLSSSQQYRMPSSQDKVYAELSEKEYLYLKEHLEILYDGCEELPVPSNSSEEDVHLQQFLEEHRRLFISGNPISFASLYDNHDAKRGIENDIRTHVQRLLDKRLTKSVIVEIKHLPGTGGTTIARRVMWDLHKAYPCAFIEINPHLYHDEDSSYATKLADRIAALEEICHTSPVILIDGKQSRAIEGLSNKLARTLGNKGKRALLLRCLHGSKTTPKETQEPSRVHQVFCVDVKLEDSYADLNEFHKMYKELIEKSLGETGKSGPACRVFHFPLLAMLQTFHPKLKKIIDDTWDEMKSLQQEIAVVVAFLQKYANQPTPALLLYDAFKRYIRLGEQKNVTYDDIKQLFTGHLLNLMVPSNPLLRRGRDYRLLDSLPESYTFQHRVVAEMLPRKAFETQGCGLFRVVNQFLQFPVFQREDFMPLLEELFVYNKDGEKKRKFSVLFEELKAINPERASQIFCDAAEKTGNSIIFSHAARFFAKMDPPTFRTAMELIERAFQAKNAKQRFRSLSHTKGNVLYFELTYMANTGRVKNLAQLEELASKALEAYKEARNFPPTYANPLIGEVDVWLACIGWIMKNICGRDSEKTLKFFANQCPPFFRTCVSDSFYLLDIVDGIVQSVPSLPDPEETQRKCHDARLTLIRFPSNGRGRDADDVVKACQAVCSAKNFPRSSALELKRLQALFLLNSGDSVDNLKQEHLQFLQKLLGDLVFKENEYRLAYHLMKVCVLVTGPSSYSVEQGLAVTEKWLEVTRYDPLPYFYQMAICFLKILDGNAIEFMPKYLKALTSCREKSQNHCRLTQSTLFVGKDGKGMSRLVTVTLCSAAKRATQPTFSQIQCRDSG</sequence>
<accession>A0ABN8NUC9</accession>
<organism evidence="2 3">
    <name type="scientific">Porites lobata</name>
    <dbReference type="NCBI Taxonomy" id="104759"/>
    <lineage>
        <taxon>Eukaryota</taxon>
        <taxon>Metazoa</taxon>
        <taxon>Cnidaria</taxon>
        <taxon>Anthozoa</taxon>
        <taxon>Hexacorallia</taxon>
        <taxon>Scleractinia</taxon>
        <taxon>Fungiina</taxon>
        <taxon>Poritidae</taxon>
        <taxon>Porites</taxon>
    </lineage>
</organism>
<feature type="compositionally biased region" description="Basic and acidic residues" evidence="1">
    <location>
        <begin position="185"/>
        <end position="229"/>
    </location>
</feature>
<name>A0ABN8NUC9_9CNID</name>
<feature type="region of interest" description="Disordered" evidence="1">
    <location>
        <begin position="1"/>
        <end position="244"/>
    </location>
</feature>
<dbReference type="PANTHER" id="PTHR16155">
    <property type="entry name" value="DED DOMAIN-CONTAINING PROTEIN"/>
    <property type="match status" value="1"/>
</dbReference>
<feature type="compositionally biased region" description="Polar residues" evidence="1">
    <location>
        <begin position="230"/>
        <end position="239"/>
    </location>
</feature>
<evidence type="ECO:0000313" key="2">
    <source>
        <dbReference type="EMBL" id="CAH3120824.1"/>
    </source>
</evidence>
<keyword evidence="3" id="KW-1185">Reference proteome</keyword>